<evidence type="ECO:0000313" key="2">
    <source>
        <dbReference type="EMBL" id="PKR59842.1"/>
    </source>
</evidence>
<protein>
    <submittedName>
        <fullName evidence="2">Uncharacterized protein</fullName>
    </submittedName>
</protein>
<gene>
    <name evidence="2" type="ORF">COO92_00230</name>
</gene>
<accession>A0A2N3LAM0</accession>
<comment type="caution">
    <text evidence="2">The sequence shown here is derived from an EMBL/GenBank/DDBJ whole genome shotgun (WGS) entry which is preliminary data.</text>
</comment>
<proteinExistence type="predicted"/>
<dbReference type="EMBL" id="NXGX01000001">
    <property type="protein sequence ID" value="PKR59842.1"/>
    <property type="molecule type" value="Genomic_DNA"/>
</dbReference>
<feature type="region of interest" description="Disordered" evidence="1">
    <location>
        <begin position="1"/>
        <end position="54"/>
    </location>
</feature>
<name>A0A2N3LAM0_9PROT</name>
<reference evidence="2 3" key="1">
    <citation type="submission" date="2017-09" db="EMBL/GenBank/DDBJ databases">
        <title>Biodiversity and function of Thalassospira species in the particle-attached aromatic-hydrocarbon-degrading consortia from the surface seawater of the China South Sea.</title>
        <authorList>
            <person name="Dong C."/>
            <person name="Lai Q."/>
            <person name="Shao Z."/>
        </authorList>
    </citation>
    <scope>NUCLEOTIDE SEQUENCE [LARGE SCALE GENOMIC DNA]</scope>
    <source>
        <strain evidence="2 3">139Z-12</strain>
    </source>
</reference>
<evidence type="ECO:0000313" key="3">
    <source>
        <dbReference type="Proteomes" id="UP000233332"/>
    </source>
</evidence>
<evidence type="ECO:0000256" key="1">
    <source>
        <dbReference type="SAM" id="MobiDB-lite"/>
    </source>
</evidence>
<sequence length="101" mass="10980">MAPSKEQENSTSTGSFMNGPKPAAPIPKYEPGTDPILKDRLRNTSSVTPVQSVPSTVEDDGFTVAGVEGRIDRRKANVAGKLVDTDPDQALRVIRNWLMQE</sequence>
<dbReference type="AlphaFoldDB" id="A0A2N3LAM0"/>
<dbReference type="Proteomes" id="UP000233332">
    <property type="component" value="Unassembled WGS sequence"/>
</dbReference>
<keyword evidence="3" id="KW-1185">Reference proteome</keyword>
<feature type="compositionally biased region" description="Low complexity" evidence="1">
    <location>
        <begin position="44"/>
        <end position="54"/>
    </location>
</feature>
<organism evidence="2 3">
    <name type="scientific">Thalassospira lohafexi</name>
    <dbReference type="NCBI Taxonomy" id="744227"/>
    <lineage>
        <taxon>Bacteria</taxon>
        <taxon>Pseudomonadati</taxon>
        <taxon>Pseudomonadota</taxon>
        <taxon>Alphaproteobacteria</taxon>
        <taxon>Rhodospirillales</taxon>
        <taxon>Thalassospiraceae</taxon>
        <taxon>Thalassospira</taxon>
    </lineage>
</organism>